<evidence type="ECO:0000313" key="1">
    <source>
        <dbReference type="EMBL" id="GAD18238.1"/>
    </source>
</evidence>
<comment type="caution">
    <text evidence="1">The sequence shown here is derived from an EMBL/GenBank/DDBJ whole genome shotgun (WGS) entry which is preliminary data.</text>
</comment>
<dbReference type="AlphaFoldDB" id="T1DUV6"/>
<protein>
    <submittedName>
        <fullName evidence="1">Uncharacterized protein</fullName>
    </submittedName>
</protein>
<name>T1DUV6_9HELI</name>
<evidence type="ECO:0000313" key="2">
    <source>
        <dbReference type="Proteomes" id="UP000018143"/>
    </source>
</evidence>
<dbReference type="Proteomes" id="UP000018143">
    <property type="component" value="Unassembled WGS sequence"/>
</dbReference>
<sequence>MVSSCVIFATHNIMRLTLVYLAPNSQNYKNKLKIENFLHALFVFA</sequence>
<keyword evidence="2" id="KW-1185">Reference proteome</keyword>
<reference evidence="1 2" key="1">
    <citation type="journal article" date="2013" name="Genome Announc.">
        <title>Draft Genome Sequence of Helicobacter fennelliae Strain MRY12-0050, Isolated from a Bacteremia Patient.</title>
        <authorList>
            <person name="Rimbara E."/>
            <person name="Matsui M."/>
            <person name="Mori S."/>
            <person name="Suzuki S."/>
            <person name="Suzuki M."/>
            <person name="Kim H."/>
            <person name="Sekizuka T."/>
            <person name="Kuroda M."/>
            <person name="Shibayama K."/>
        </authorList>
    </citation>
    <scope>NUCLEOTIDE SEQUENCE [LARGE SCALE GENOMIC DNA]</scope>
    <source>
        <strain evidence="1 2">MRY12-0050</strain>
    </source>
</reference>
<gene>
    <name evidence="1" type="ORF">HFN_1836</name>
</gene>
<dbReference type="EMBL" id="BASD01000004">
    <property type="protein sequence ID" value="GAD18238.1"/>
    <property type="molecule type" value="Genomic_DNA"/>
</dbReference>
<proteinExistence type="predicted"/>
<organism evidence="1 2">
    <name type="scientific">Helicobacter fennelliae MRY12-0050</name>
    <dbReference type="NCBI Taxonomy" id="1325130"/>
    <lineage>
        <taxon>Bacteria</taxon>
        <taxon>Pseudomonadati</taxon>
        <taxon>Campylobacterota</taxon>
        <taxon>Epsilonproteobacteria</taxon>
        <taxon>Campylobacterales</taxon>
        <taxon>Helicobacteraceae</taxon>
        <taxon>Helicobacter</taxon>
    </lineage>
</organism>
<accession>T1DUV6</accession>